<accession>A0A2P5EF25</accession>
<sequence>MSEPKPKPCIECVPHAARVHKAEETLKKETDYCLSQKIFREKGGRKFLDSLLIGSIRGCFHGWFKYPKSNNEEWKFNLKETRGKKKVERVSCSYCFSRVFSLFRTSWFVQIRVRSYG</sequence>
<proteinExistence type="predicted"/>
<reference evidence="2" key="1">
    <citation type="submission" date="2016-06" db="EMBL/GenBank/DDBJ databases">
        <title>Parallel loss of symbiosis genes in relatives of nitrogen-fixing non-legume Parasponia.</title>
        <authorList>
            <person name="Van Velzen R."/>
            <person name="Holmer R."/>
            <person name="Bu F."/>
            <person name="Rutten L."/>
            <person name="Van Zeijl A."/>
            <person name="Liu W."/>
            <person name="Santuari L."/>
            <person name="Cao Q."/>
            <person name="Sharma T."/>
            <person name="Shen D."/>
            <person name="Roswanjaya Y."/>
            <person name="Wardhani T."/>
            <person name="Kalhor M.S."/>
            <person name="Jansen J."/>
            <person name="Van den Hoogen J."/>
            <person name="Gungor B."/>
            <person name="Hartog M."/>
            <person name="Hontelez J."/>
            <person name="Verver J."/>
            <person name="Yang W.-C."/>
            <person name="Schijlen E."/>
            <person name="Repin R."/>
            <person name="Schilthuizen M."/>
            <person name="Schranz E."/>
            <person name="Heidstra R."/>
            <person name="Miyata K."/>
            <person name="Fedorova E."/>
            <person name="Kohlen W."/>
            <person name="Bisseling T."/>
            <person name="Smit S."/>
            <person name="Geurts R."/>
        </authorList>
    </citation>
    <scope>NUCLEOTIDE SEQUENCE [LARGE SCALE GENOMIC DNA]</scope>
    <source>
        <strain evidence="2">cv. RG33-2</strain>
    </source>
</reference>
<dbReference type="Proteomes" id="UP000237000">
    <property type="component" value="Unassembled WGS sequence"/>
</dbReference>
<gene>
    <name evidence="1" type="ORF">TorRG33x02_200410</name>
</gene>
<evidence type="ECO:0000313" key="2">
    <source>
        <dbReference type="Proteomes" id="UP000237000"/>
    </source>
</evidence>
<organism evidence="1 2">
    <name type="scientific">Trema orientale</name>
    <name type="common">Charcoal tree</name>
    <name type="synonym">Celtis orientalis</name>
    <dbReference type="NCBI Taxonomy" id="63057"/>
    <lineage>
        <taxon>Eukaryota</taxon>
        <taxon>Viridiplantae</taxon>
        <taxon>Streptophyta</taxon>
        <taxon>Embryophyta</taxon>
        <taxon>Tracheophyta</taxon>
        <taxon>Spermatophyta</taxon>
        <taxon>Magnoliopsida</taxon>
        <taxon>eudicotyledons</taxon>
        <taxon>Gunneridae</taxon>
        <taxon>Pentapetalae</taxon>
        <taxon>rosids</taxon>
        <taxon>fabids</taxon>
        <taxon>Rosales</taxon>
        <taxon>Cannabaceae</taxon>
        <taxon>Trema</taxon>
    </lineage>
</organism>
<name>A0A2P5EF25_TREOI</name>
<dbReference type="OrthoDB" id="10332030at2759"/>
<comment type="caution">
    <text evidence="1">The sequence shown here is derived from an EMBL/GenBank/DDBJ whole genome shotgun (WGS) entry which is preliminary data.</text>
</comment>
<protein>
    <submittedName>
        <fullName evidence="1">Uncharacterized protein</fullName>
    </submittedName>
</protein>
<dbReference type="AlphaFoldDB" id="A0A2P5EF25"/>
<dbReference type="EMBL" id="JXTC01000167">
    <property type="protein sequence ID" value="PON84143.1"/>
    <property type="molecule type" value="Genomic_DNA"/>
</dbReference>
<dbReference type="InParanoid" id="A0A2P5EF25"/>
<keyword evidence="2" id="KW-1185">Reference proteome</keyword>
<evidence type="ECO:0000313" key="1">
    <source>
        <dbReference type="EMBL" id="PON84143.1"/>
    </source>
</evidence>